<dbReference type="Gene3D" id="1.25.40.190">
    <property type="entry name" value="Actin-related protein 2/3 complex subunit 5"/>
    <property type="match status" value="1"/>
</dbReference>
<evidence type="ECO:0000256" key="1">
    <source>
        <dbReference type="ARBA" id="ARBA00004245"/>
    </source>
</evidence>
<gene>
    <name evidence="6" type="ORF">Q9L58_008849</name>
</gene>
<dbReference type="SUPFAM" id="SSF69103">
    <property type="entry name" value="Arp2/3 complex 16 kDa subunit ARPC5"/>
    <property type="match status" value="1"/>
</dbReference>
<comment type="similarity">
    <text evidence="2 5">Belongs to the ARPC5 family.</text>
</comment>
<comment type="function">
    <text evidence="5">Functions as component of the Arp2/3 complex which is involved in regulation of actin polymerization and together with an activating nucleation-promoting factor (NPF) mediates the formation of branched actin networks. Arp2/3 complex plays a critical role in the control of cell morphogenesis via the modulation of cell polarity development.</text>
</comment>
<proteinExistence type="inferred from homology"/>
<evidence type="ECO:0000256" key="4">
    <source>
        <dbReference type="ARBA" id="ARBA00023212"/>
    </source>
</evidence>
<evidence type="ECO:0000256" key="3">
    <source>
        <dbReference type="ARBA" id="ARBA00022490"/>
    </source>
</evidence>
<protein>
    <recommendedName>
        <fullName evidence="5">Actin-related protein 2/3 complex subunit 5</fullName>
    </recommendedName>
</protein>
<keyword evidence="3" id="KW-0963">Cytoplasm</keyword>
<evidence type="ECO:0000313" key="7">
    <source>
        <dbReference type="Proteomes" id="UP001447188"/>
    </source>
</evidence>
<dbReference type="PANTHER" id="PTHR12644">
    <property type="entry name" value="ARP2/3 COMPLEX 16 KD SUBUNIT P16-ARC"/>
    <property type="match status" value="1"/>
</dbReference>
<reference evidence="6 7" key="1">
    <citation type="submission" date="2024-02" db="EMBL/GenBank/DDBJ databases">
        <title>Discinaceae phylogenomics.</title>
        <authorList>
            <person name="Dirks A.C."/>
            <person name="James T.Y."/>
        </authorList>
    </citation>
    <scope>NUCLEOTIDE SEQUENCE [LARGE SCALE GENOMIC DNA]</scope>
    <source>
        <strain evidence="6 7">ACD0624</strain>
    </source>
</reference>
<evidence type="ECO:0000256" key="2">
    <source>
        <dbReference type="ARBA" id="ARBA00006084"/>
    </source>
</evidence>
<comment type="caution">
    <text evidence="6">The sequence shown here is derived from an EMBL/GenBank/DDBJ whole genome shotgun (WGS) entry which is preliminary data.</text>
</comment>
<name>A0ABR3G8L9_9PEZI</name>
<dbReference type="InterPro" id="IPR006789">
    <property type="entry name" value="ARPC5"/>
</dbReference>
<accession>A0ABR3G8L9</accession>
<dbReference type="EMBL" id="JBBBZM010000177">
    <property type="protein sequence ID" value="KAL0632286.1"/>
    <property type="molecule type" value="Genomic_DNA"/>
</dbReference>
<organism evidence="6 7">
    <name type="scientific">Discina gigas</name>
    <dbReference type="NCBI Taxonomy" id="1032678"/>
    <lineage>
        <taxon>Eukaryota</taxon>
        <taxon>Fungi</taxon>
        <taxon>Dikarya</taxon>
        <taxon>Ascomycota</taxon>
        <taxon>Pezizomycotina</taxon>
        <taxon>Pezizomycetes</taxon>
        <taxon>Pezizales</taxon>
        <taxon>Discinaceae</taxon>
        <taxon>Discina</taxon>
    </lineage>
</organism>
<dbReference type="InterPro" id="IPR036743">
    <property type="entry name" value="ARPC5_sf"/>
</dbReference>
<evidence type="ECO:0000256" key="5">
    <source>
        <dbReference type="RuleBase" id="RU004301"/>
    </source>
</evidence>
<keyword evidence="4 5" id="KW-0206">Cytoskeleton</keyword>
<dbReference type="Pfam" id="PF04699">
    <property type="entry name" value="P16-Arc"/>
    <property type="match status" value="1"/>
</dbReference>
<keyword evidence="7" id="KW-1185">Reference proteome</keyword>
<dbReference type="PIRSF" id="PIRSF039096">
    <property type="entry name" value="p16-ARC"/>
    <property type="match status" value="1"/>
</dbReference>
<evidence type="ECO:0000313" key="6">
    <source>
        <dbReference type="EMBL" id="KAL0632286.1"/>
    </source>
</evidence>
<sequence>MTMPVTNYRLIDIDALDPESAFPAELLTPQFTPVSTPEIQTLVGNCRQQLQRGDQEGALVAALEGVPYGGDEQGKDLHLQTVLEILSSIKAVEMSPILSRLYTGPAGTELLDVLMKYLYKGMARHNTPATPAISQHATGVSTGTTAREFGVAPGRGDGGGMSVLLSWHEKVVEIAGEGAIVRVMTDRRVV</sequence>
<dbReference type="Proteomes" id="UP001447188">
    <property type="component" value="Unassembled WGS sequence"/>
</dbReference>
<comment type="subcellular location">
    <subcellularLocation>
        <location evidence="1">Cytoplasm</location>
        <location evidence="1">Cytoskeleton</location>
    </subcellularLocation>
</comment>